<dbReference type="EMBL" id="NBNE01013705">
    <property type="protein sequence ID" value="OWY94879.1"/>
    <property type="molecule type" value="Genomic_DNA"/>
</dbReference>
<dbReference type="Proteomes" id="UP000198211">
    <property type="component" value="Unassembled WGS sequence"/>
</dbReference>
<evidence type="ECO:0000313" key="2">
    <source>
        <dbReference type="Proteomes" id="UP000198211"/>
    </source>
</evidence>
<dbReference type="STRING" id="4795.A0A225URS6"/>
<dbReference type="AlphaFoldDB" id="A0A225URS6"/>
<gene>
    <name evidence="1" type="ORF">PHMEG_00035270</name>
</gene>
<sequence length="89" mass="10405">MSLRDLARPNTKRAREHAARTFLKSLKEEEEVLWQYLETCMLRGNGLLILEAVVDKFGMYLAFKGGRKGKILARHSAMQYFRQAKSWML</sequence>
<reference evidence="2" key="1">
    <citation type="submission" date="2017-03" db="EMBL/GenBank/DDBJ databases">
        <title>Phytopthora megakarya and P. palmivora, two closely related causual agents of cacao black pod achieved similar genome size and gene model numbers by different mechanisms.</title>
        <authorList>
            <person name="Ali S."/>
            <person name="Shao J."/>
            <person name="Larry D.J."/>
            <person name="Kronmiller B."/>
            <person name="Shen D."/>
            <person name="Strem M.D."/>
            <person name="Melnick R.L."/>
            <person name="Guiltinan M.J."/>
            <person name="Tyler B.M."/>
            <person name="Meinhardt L.W."/>
            <person name="Bailey B.A."/>
        </authorList>
    </citation>
    <scope>NUCLEOTIDE SEQUENCE [LARGE SCALE GENOMIC DNA]</scope>
    <source>
        <strain evidence="2">zdho120</strain>
    </source>
</reference>
<comment type="caution">
    <text evidence="1">The sequence shown here is derived from an EMBL/GenBank/DDBJ whole genome shotgun (WGS) entry which is preliminary data.</text>
</comment>
<accession>A0A225URS6</accession>
<protein>
    <submittedName>
        <fullName evidence="1">Uncharacterized protein</fullName>
    </submittedName>
</protein>
<proteinExistence type="predicted"/>
<evidence type="ECO:0000313" key="1">
    <source>
        <dbReference type="EMBL" id="OWY94879.1"/>
    </source>
</evidence>
<keyword evidence="2" id="KW-1185">Reference proteome</keyword>
<name>A0A225URS6_9STRA</name>
<organism evidence="1 2">
    <name type="scientific">Phytophthora megakarya</name>
    <dbReference type="NCBI Taxonomy" id="4795"/>
    <lineage>
        <taxon>Eukaryota</taxon>
        <taxon>Sar</taxon>
        <taxon>Stramenopiles</taxon>
        <taxon>Oomycota</taxon>
        <taxon>Peronosporomycetes</taxon>
        <taxon>Peronosporales</taxon>
        <taxon>Peronosporaceae</taxon>
        <taxon>Phytophthora</taxon>
    </lineage>
</organism>